<comment type="similarity">
    <text evidence="1">Belongs to the saccharopine dehydrogenase family.</text>
</comment>
<reference evidence="3" key="1">
    <citation type="journal article" date="2008" name="Nat. Genet.">
        <title>The Pristionchus pacificus genome provides a unique perspective on nematode lifestyle and parasitism.</title>
        <authorList>
            <person name="Dieterich C."/>
            <person name="Clifton S.W."/>
            <person name="Schuster L.N."/>
            <person name="Chinwalla A."/>
            <person name="Delehaunty K."/>
            <person name="Dinkelacker I."/>
            <person name="Fulton L."/>
            <person name="Fulton R."/>
            <person name="Godfrey J."/>
            <person name="Minx P."/>
            <person name="Mitreva M."/>
            <person name="Roeseler W."/>
            <person name="Tian H."/>
            <person name="Witte H."/>
            <person name="Yang S.P."/>
            <person name="Wilson R.K."/>
            <person name="Sommer R.J."/>
        </authorList>
    </citation>
    <scope>NUCLEOTIDE SEQUENCE [LARGE SCALE GENOMIC DNA]</scope>
    <source>
        <strain evidence="3">PS312</strain>
    </source>
</reference>
<dbReference type="InterPro" id="IPR036291">
    <property type="entry name" value="NAD(P)-bd_dom_sf"/>
</dbReference>
<keyword evidence="3" id="KW-1185">Reference proteome</keyword>
<reference evidence="2" key="2">
    <citation type="submission" date="2022-06" db="UniProtKB">
        <authorList>
            <consortium name="EnsemblMetazoa"/>
        </authorList>
    </citation>
    <scope>IDENTIFICATION</scope>
    <source>
        <strain evidence="2">PS312</strain>
    </source>
</reference>
<evidence type="ECO:0000313" key="2">
    <source>
        <dbReference type="EnsemblMetazoa" id="PPA14107.1"/>
    </source>
</evidence>
<dbReference type="Gene3D" id="3.40.50.720">
    <property type="entry name" value="NAD(P)-binding Rossmann-like Domain"/>
    <property type="match status" value="1"/>
</dbReference>
<evidence type="ECO:0000256" key="1">
    <source>
        <dbReference type="ARBA" id="ARBA00038048"/>
    </source>
</evidence>
<protein>
    <submittedName>
        <fullName evidence="2">Sacchrp_dh_NADP domain-containing protein</fullName>
    </submittedName>
</protein>
<dbReference type="Proteomes" id="UP000005239">
    <property type="component" value="Unassembled WGS sequence"/>
</dbReference>
<dbReference type="PANTHER" id="PTHR12286">
    <property type="entry name" value="SACCHAROPINE DEHYDROGENASE-LIKE OXIDOREDUCTASE"/>
    <property type="match status" value="1"/>
</dbReference>
<dbReference type="GO" id="GO:0005811">
    <property type="term" value="C:lipid droplet"/>
    <property type="evidence" value="ECO:0000318"/>
    <property type="project" value="GO_Central"/>
</dbReference>
<dbReference type="PANTHER" id="PTHR12286:SF5">
    <property type="entry name" value="SACCHAROPINE DEHYDROGENASE-LIKE OXIDOREDUCTASE"/>
    <property type="match status" value="1"/>
</dbReference>
<dbReference type="Pfam" id="PF03435">
    <property type="entry name" value="Sacchrp_dh_NADP"/>
    <property type="match status" value="1"/>
</dbReference>
<dbReference type="AlphaFoldDB" id="A0A2A6C1Y7"/>
<accession>A0A8R1YIK9</accession>
<dbReference type="SUPFAM" id="SSF51735">
    <property type="entry name" value="NAD(P)-binding Rossmann-fold domains"/>
    <property type="match status" value="1"/>
</dbReference>
<organism evidence="2 3">
    <name type="scientific">Pristionchus pacificus</name>
    <name type="common">Parasitic nematode worm</name>
    <dbReference type="NCBI Taxonomy" id="54126"/>
    <lineage>
        <taxon>Eukaryota</taxon>
        <taxon>Metazoa</taxon>
        <taxon>Ecdysozoa</taxon>
        <taxon>Nematoda</taxon>
        <taxon>Chromadorea</taxon>
        <taxon>Rhabditida</taxon>
        <taxon>Rhabditina</taxon>
        <taxon>Diplogasteromorpha</taxon>
        <taxon>Diplogasteroidea</taxon>
        <taxon>Neodiplogasteridae</taxon>
        <taxon>Pristionchus</taxon>
    </lineage>
</organism>
<accession>A0A2A6C1Y7</accession>
<gene>
    <name evidence="2" type="primary">WBGene00103661</name>
</gene>
<dbReference type="OrthoDB" id="10268090at2759"/>
<sequence length="443" mass="49389">MGDRFDIVVLGATGITGGYIVRALASSPLFKGKSVAVAGRNEAKLRSVLEEIEKDVGNSDVSSYPVIIADTSNEDSLATMAKQAKVIINAVGPFRLHGEPIVRAAVENGASYIDVSGEPAFLEKMELKFHEQARKNGVYVVGACGFDSIPSDLGIDYLKRNFEGTLGYVEAFLSNNFGPSGYSFSTTSYDTLMLGFSSMDEDNLGEMRRTIMPNRLPATKHKAPKRRILWKLDEEKLKGWVLPFPGADKSVVQRSQYYDYHVNGKKPVQMEAYFVLGSLSNALLLTGWIGMFVGLSSFEWTKKQLLNYPEQFSFNMFKKSGPTKQQMEESFFEYFFYGRGWEPGENVDEINPTKKVLCDHFSYYYFSFFLALAICRGPDLGYIGTSGCVASSALALLEDKDTLPKQGGVYTTASAFRDTRILDYLKTFGITFEMVHEKEKSKL</sequence>
<dbReference type="GO" id="GO:0016020">
    <property type="term" value="C:membrane"/>
    <property type="evidence" value="ECO:0007669"/>
    <property type="project" value="GOC"/>
</dbReference>
<dbReference type="GO" id="GO:0009247">
    <property type="term" value="P:glycolipid biosynthetic process"/>
    <property type="evidence" value="ECO:0000318"/>
    <property type="project" value="GO_Central"/>
</dbReference>
<dbReference type="InterPro" id="IPR051276">
    <property type="entry name" value="Saccharopine_DH-like_oxidrdct"/>
</dbReference>
<dbReference type="FunFam" id="3.40.50.720:FF:000178">
    <property type="entry name" value="Saccharopine dehydrogenase-like oxidoreductase"/>
    <property type="match status" value="1"/>
</dbReference>
<evidence type="ECO:0000313" key="3">
    <source>
        <dbReference type="Proteomes" id="UP000005239"/>
    </source>
</evidence>
<proteinExistence type="inferred from homology"/>
<dbReference type="InterPro" id="IPR005097">
    <property type="entry name" value="Sacchrp_dh_NADP-bd"/>
</dbReference>
<name>A0A2A6C1Y7_PRIPA</name>
<dbReference type="EnsemblMetazoa" id="PPA14107.1">
    <property type="protein sequence ID" value="PPA14107.1"/>
    <property type="gene ID" value="WBGene00103661"/>
</dbReference>